<dbReference type="InterPro" id="IPR015424">
    <property type="entry name" value="PyrdxlP-dep_Trfase"/>
</dbReference>
<dbReference type="Gene3D" id="3.40.640.10">
    <property type="entry name" value="Type I PLP-dependent aspartate aminotransferase-like (Major domain)"/>
    <property type="match status" value="1"/>
</dbReference>
<dbReference type="InterPro" id="IPR005814">
    <property type="entry name" value="Aminotrans_3"/>
</dbReference>
<dbReference type="GO" id="GO:0030170">
    <property type="term" value="F:pyridoxal phosphate binding"/>
    <property type="evidence" value="ECO:0007669"/>
    <property type="project" value="InterPro"/>
</dbReference>
<dbReference type="Gene3D" id="3.90.1150.10">
    <property type="entry name" value="Aspartate Aminotransferase, domain 1"/>
    <property type="match status" value="1"/>
</dbReference>
<comment type="cofactor">
    <cofactor evidence="1 7">
        <name>pyridoxal 5'-phosphate</name>
        <dbReference type="ChEBI" id="CHEBI:597326"/>
    </cofactor>
</comment>
<dbReference type="HAMAP" id="MF_00375">
    <property type="entry name" value="HemL_aminotrans_3"/>
    <property type="match status" value="1"/>
</dbReference>
<evidence type="ECO:0000313" key="8">
    <source>
        <dbReference type="EMBL" id="QAR32364.1"/>
    </source>
</evidence>
<evidence type="ECO:0000256" key="6">
    <source>
        <dbReference type="ARBA" id="ARBA00023244"/>
    </source>
</evidence>
<comment type="subunit">
    <text evidence="7">Homodimer.</text>
</comment>
<evidence type="ECO:0000256" key="4">
    <source>
        <dbReference type="ARBA" id="ARBA00022898"/>
    </source>
</evidence>
<accession>A0A410JW18</accession>
<sequence length="422" mass="45444">MNYFQESCKYMPGGVNSPVRAFGSVGGEPVFVDRAKGSKIYDVNGKEYIDYVCSWGPMILGHTDEDVLKAIKDAAEKGASFGAPTVNELNMAKLITEMVPSVEMVRLVSSGTEALMSAIRLARAYTKRDTIVKFEGCYHGHSDSLLVKAGSGLLTFNQPSSPGVPEDFAKHTLIAQYNDIDSVKALFKENKDKIACVLVEPAAGNMGLVLPERGFLESLKNLCAEEGALLLFDEVITGFRMSSGGAQKYYGIQPDLTTMGKIIGGGLPVGAYGARKEIMDLISPVGAVYQAGTLSGNPLATAAGLATLKKLNQPGFYEALKAKSDILWDGFKGNCEKLGLKYAFNSVESLGCMFFTEGEVKSFAQAIKSDTKKYASFFHAMLKRGVNLAPAQFECMFVSAAHTEEDLAKTIAAHYDSLKEIG</sequence>
<evidence type="ECO:0000256" key="2">
    <source>
        <dbReference type="ARBA" id="ARBA00004819"/>
    </source>
</evidence>
<evidence type="ECO:0000256" key="3">
    <source>
        <dbReference type="ARBA" id="ARBA00008981"/>
    </source>
</evidence>
<organism evidence="8 9">
    <name type="scientific">Geovibrio thiophilus</name>
    <dbReference type="NCBI Taxonomy" id="139438"/>
    <lineage>
        <taxon>Bacteria</taxon>
        <taxon>Pseudomonadati</taxon>
        <taxon>Deferribacterota</taxon>
        <taxon>Deferribacteres</taxon>
        <taxon>Deferribacterales</taxon>
        <taxon>Geovibrionaceae</taxon>
        <taxon>Geovibrio</taxon>
    </lineage>
</organism>
<dbReference type="UniPathway" id="UPA00251">
    <property type="reaction ID" value="UER00317"/>
</dbReference>
<evidence type="ECO:0000256" key="1">
    <source>
        <dbReference type="ARBA" id="ARBA00001933"/>
    </source>
</evidence>
<dbReference type="GO" id="GO:0042286">
    <property type="term" value="F:glutamate-1-semialdehyde 2,1-aminomutase activity"/>
    <property type="evidence" value="ECO:0007669"/>
    <property type="project" value="UniProtKB-UniRule"/>
</dbReference>
<keyword evidence="6 7" id="KW-0627">Porphyrin biosynthesis</keyword>
<gene>
    <name evidence="7 8" type="primary">hemL</name>
    <name evidence="8" type="ORF">EP073_02805</name>
</gene>
<dbReference type="InterPro" id="IPR015421">
    <property type="entry name" value="PyrdxlP-dep_Trfase_major"/>
</dbReference>
<keyword evidence="5 7" id="KW-0413">Isomerase</keyword>
<comment type="pathway">
    <text evidence="2">Porphyrin-containing compound metabolism; protoporphyrin-IX biosynthesis; 5-aminolevulinate from L-glutamyl-tRNA(Glu): step 2/2.</text>
</comment>
<dbReference type="EMBL" id="CP035108">
    <property type="protein sequence ID" value="QAR32364.1"/>
    <property type="molecule type" value="Genomic_DNA"/>
</dbReference>
<dbReference type="InterPro" id="IPR015422">
    <property type="entry name" value="PyrdxlP-dep_Trfase_small"/>
</dbReference>
<comment type="catalytic activity">
    <reaction evidence="7">
        <text>(S)-4-amino-5-oxopentanoate = 5-aminolevulinate</text>
        <dbReference type="Rhea" id="RHEA:14265"/>
        <dbReference type="ChEBI" id="CHEBI:57501"/>
        <dbReference type="ChEBI" id="CHEBI:356416"/>
        <dbReference type="EC" id="5.4.3.8"/>
    </reaction>
</comment>
<dbReference type="PANTHER" id="PTHR43713">
    <property type="entry name" value="GLUTAMATE-1-SEMIALDEHYDE 2,1-AMINOMUTASE"/>
    <property type="match status" value="1"/>
</dbReference>
<dbReference type="Pfam" id="PF00202">
    <property type="entry name" value="Aminotran_3"/>
    <property type="match status" value="1"/>
</dbReference>
<dbReference type="NCBIfam" id="TIGR00713">
    <property type="entry name" value="hemL"/>
    <property type="match status" value="1"/>
</dbReference>
<evidence type="ECO:0000256" key="7">
    <source>
        <dbReference type="HAMAP-Rule" id="MF_00375"/>
    </source>
</evidence>
<dbReference type="CDD" id="cd00610">
    <property type="entry name" value="OAT_like"/>
    <property type="match status" value="1"/>
</dbReference>
<dbReference type="RefSeq" id="WP_128465651.1">
    <property type="nucleotide sequence ID" value="NZ_CP035108.1"/>
</dbReference>
<comment type="similarity">
    <text evidence="3 7">Belongs to the class-III pyridoxal-phosphate-dependent aminotransferase family. HemL subfamily.</text>
</comment>
<dbReference type="GO" id="GO:0006782">
    <property type="term" value="P:protoporphyrinogen IX biosynthetic process"/>
    <property type="evidence" value="ECO:0007669"/>
    <property type="project" value="UniProtKB-UniRule"/>
</dbReference>
<reference evidence="8 9" key="1">
    <citation type="submission" date="2019-01" db="EMBL/GenBank/DDBJ databases">
        <title>Geovibrio thiophilus DSM 11263, complete genome.</title>
        <authorList>
            <person name="Spring S."/>
            <person name="Bunk B."/>
            <person name="Sproer C."/>
        </authorList>
    </citation>
    <scope>NUCLEOTIDE SEQUENCE [LARGE SCALE GENOMIC DNA]</scope>
    <source>
        <strain evidence="8 9">DSM 11263</strain>
    </source>
</reference>
<dbReference type="KEGG" id="gtl:EP073_02805"/>
<proteinExistence type="inferred from homology"/>
<dbReference type="FunFam" id="3.40.640.10:FF:000021">
    <property type="entry name" value="Glutamate-1-semialdehyde 2,1-aminomutase"/>
    <property type="match status" value="1"/>
</dbReference>
<protein>
    <recommendedName>
        <fullName evidence="7">Glutamate-1-semialdehyde 2,1-aminomutase</fullName>
        <shortName evidence="7">GSA</shortName>
        <ecNumber evidence="7">5.4.3.8</ecNumber>
    </recommendedName>
    <alternativeName>
        <fullName evidence="7">Glutamate-1-semialdehyde aminotransferase</fullName>
        <shortName evidence="7">GSA-AT</shortName>
    </alternativeName>
</protein>
<dbReference type="PROSITE" id="PS00600">
    <property type="entry name" value="AA_TRANSFER_CLASS_3"/>
    <property type="match status" value="1"/>
</dbReference>
<dbReference type="EC" id="5.4.3.8" evidence="7"/>
<dbReference type="InterPro" id="IPR004639">
    <property type="entry name" value="4pyrrol_synth_GluAld_NH2Trfase"/>
</dbReference>
<dbReference type="AlphaFoldDB" id="A0A410JW18"/>
<evidence type="ECO:0000256" key="5">
    <source>
        <dbReference type="ARBA" id="ARBA00023235"/>
    </source>
</evidence>
<dbReference type="GO" id="GO:0005737">
    <property type="term" value="C:cytoplasm"/>
    <property type="evidence" value="ECO:0007669"/>
    <property type="project" value="UniProtKB-SubCell"/>
</dbReference>
<evidence type="ECO:0000313" key="9">
    <source>
        <dbReference type="Proteomes" id="UP000287502"/>
    </source>
</evidence>
<dbReference type="OrthoDB" id="9801052at2"/>
<keyword evidence="7" id="KW-0963">Cytoplasm</keyword>
<keyword evidence="4 7" id="KW-0663">Pyridoxal phosphate</keyword>
<dbReference type="PANTHER" id="PTHR43713:SF3">
    <property type="entry name" value="GLUTAMATE-1-SEMIALDEHYDE 2,1-AMINOMUTASE 1, CHLOROPLASTIC-RELATED"/>
    <property type="match status" value="1"/>
</dbReference>
<comment type="subcellular location">
    <subcellularLocation>
        <location evidence="7">Cytoplasm</location>
    </subcellularLocation>
</comment>
<dbReference type="NCBIfam" id="NF000818">
    <property type="entry name" value="PRK00062.1"/>
    <property type="match status" value="1"/>
</dbReference>
<dbReference type="GO" id="GO:0008483">
    <property type="term" value="F:transaminase activity"/>
    <property type="evidence" value="ECO:0007669"/>
    <property type="project" value="InterPro"/>
</dbReference>
<keyword evidence="9" id="KW-1185">Reference proteome</keyword>
<dbReference type="SUPFAM" id="SSF53383">
    <property type="entry name" value="PLP-dependent transferases"/>
    <property type="match status" value="1"/>
</dbReference>
<name>A0A410JW18_9BACT</name>
<dbReference type="Proteomes" id="UP000287502">
    <property type="component" value="Chromosome"/>
</dbReference>
<feature type="modified residue" description="N6-(pyridoxal phosphate)lysine" evidence="7">
    <location>
        <position position="261"/>
    </location>
</feature>
<dbReference type="InterPro" id="IPR049704">
    <property type="entry name" value="Aminotrans_3_PPA_site"/>
</dbReference>